<name>A0AA39R4L1_9LECA</name>
<comment type="caution">
    <text evidence="2">The sequence shown here is derived from an EMBL/GenBank/DDBJ whole genome shotgun (WGS) entry which is preliminary data.</text>
</comment>
<feature type="compositionally biased region" description="Basic and acidic residues" evidence="1">
    <location>
        <begin position="113"/>
        <end position="122"/>
    </location>
</feature>
<dbReference type="AlphaFoldDB" id="A0AA39R4L1"/>
<feature type="region of interest" description="Disordered" evidence="1">
    <location>
        <begin position="1"/>
        <end position="239"/>
    </location>
</feature>
<feature type="region of interest" description="Disordered" evidence="1">
    <location>
        <begin position="260"/>
        <end position="281"/>
    </location>
</feature>
<feature type="compositionally biased region" description="Low complexity" evidence="1">
    <location>
        <begin position="176"/>
        <end position="188"/>
    </location>
</feature>
<dbReference type="EMBL" id="JAFEKC020000005">
    <property type="protein sequence ID" value="KAK0514772.1"/>
    <property type="molecule type" value="Genomic_DNA"/>
</dbReference>
<sequence>MQGRELKTLKLPQLVEARRNQELDMSQVSPSSTGHTHHSSRSSTLSDGPSPTTPTFSMRGHSRLPSSTSSLASSPALRESLDGYGTGHRPLTDVKEEPHDKEEDQQMINGFEDPLHREEEAPPKTPEPQWALTSLEYSYAGDFPVDSLDSDFSASPRAKRRRDEDSPVSPIDGIKSRMPSLSRSLSMKWRSRKGSPTIAMPDRSQEQSLSRANSTRAPSLAGSALEEPKGVQLPPTPARTAFEDSFEDLYDNTIDTRKANSSREDVVDHEAKPTTPLLPPILTQFPDHIREVPYQSPLQSPTVAEPEATSVLNTPLPTPRIAGLPSPPLSSKPSISSFQHQRGPGHISPSSEIPPMLITDPNDRWANELGHANFTINPVPYTPEEFNPATYKQLNADWNVARFNYLQHRMGISEHYGDTSKIYRLTEEKWTEIDAKWKTNVDLCRSHVEEIARQDARLSDPVTKIPSLDGPKSQGKFPTIGDEGIVGPMEQLPSMAQPLRKKRKMGFTRWRDWMQGVWPAGAGVLGRRSPSGP</sequence>
<proteinExistence type="predicted"/>
<protein>
    <recommendedName>
        <fullName evidence="4">Only prolin and serin are matching in the corresponding protein</fullName>
    </recommendedName>
</protein>
<evidence type="ECO:0008006" key="4">
    <source>
        <dbReference type="Google" id="ProtNLM"/>
    </source>
</evidence>
<gene>
    <name evidence="2" type="ORF">JMJ35_003389</name>
</gene>
<reference evidence="2" key="1">
    <citation type="submission" date="2023-03" db="EMBL/GenBank/DDBJ databases">
        <title>Complete genome of Cladonia borealis.</title>
        <authorList>
            <person name="Park H."/>
        </authorList>
    </citation>
    <scope>NUCLEOTIDE SEQUENCE</scope>
    <source>
        <strain evidence="2">ANT050790</strain>
    </source>
</reference>
<feature type="compositionally biased region" description="Basic and acidic residues" evidence="1">
    <location>
        <begin position="90"/>
        <end position="104"/>
    </location>
</feature>
<keyword evidence="3" id="KW-1185">Reference proteome</keyword>
<evidence type="ECO:0000313" key="3">
    <source>
        <dbReference type="Proteomes" id="UP001166286"/>
    </source>
</evidence>
<feature type="compositionally biased region" description="Polar residues" evidence="1">
    <location>
        <begin position="47"/>
        <end position="56"/>
    </location>
</feature>
<evidence type="ECO:0000313" key="2">
    <source>
        <dbReference type="EMBL" id="KAK0514772.1"/>
    </source>
</evidence>
<evidence type="ECO:0000256" key="1">
    <source>
        <dbReference type="SAM" id="MobiDB-lite"/>
    </source>
</evidence>
<feature type="compositionally biased region" description="Basic and acidic residues" evidence="1">
    <location>
        <begin position="260"/>
        <end position="272"/>
    </location>
</feature>
<feature type="compositionally biased region" description="Polar residues" evidence="1">
    <location>
        <begin position="206"/>
        <end position="217"/>
    </location>
</feature>
<accession>A0AA39R4L1</accession>
<feature type="compositionally biased region" description="Low complexity" evidence="1">
    <location>
        <begin position="63"/>
        <end position="78"/>
    </location>
</feature>
<organism evidence="2 3">
    <name type="scientific">Cladonia borealis</name>
    <dbReference type="NCBI Taxonomy" id="184061"/>
    <lineage>
        <taxon>Eukaryota</taxon>
        <taxon>Fungi</taxon>
        <taxon>Dikarya</taxon>
        <taxon>Ascomycota</taxon>
        <taxon>Pezizomycotina</taxon>
        <taxon>Lecanoromycetes</taxon>
        <taxon>OSLEUM clade</taxon>
        <taxon>Lecanoromycetidae</taxon>
        <taxon>Lecanorales</taxon>
        <taxon>Lecanorineae</taxon>
        <taxon>Cladoniaceae</taxon>
        <taxon>Cladonia</taxon>
    </lineage>
</organism>
<feature type="region of interest" description="Disordered" evidence="1">
    <location>
        <begin position="298"/>
        <end position="355"/>
    </location>
</feature>
<dbReference type="Proteomes" id="UP001166286">
    <property type="component" value="Unassembled WGS sequence"/>
</dbReference>